<feature type="domain" description="HYR" evidence="17">
    <location>
        <begin position="183"/>
        <end position="267"/>
    </location>
</feature>
<feature type="signal peptide" evidence="16">
    <location>
        <begin position="1"/>
        <end position="20"/>
    </location>
</feature>
<comment type="subcellular location">
    <subcellularLocation>
        <location evidence="1">Cell surface</location>
    </subcellularLocation>
    <subcellularLocation>
        <location evidence="2">Cytoplasm</location>
    </subcellularLocation>
    <subcellularLocation>
        <location evidence="3">Secreted</location>
    </subcellularLocation>
    <subcellularLocation>
        <location evidence="14">Synapse</location>
    </subcellularLocation>
</comment>
<dbReference type="OrthoDB" id="6136178at2759"/>
<dbReference type="InterPro" id="IPR025232">
    <property type="entry name" value="DUF4174"/>
</dbReference>
<dbReference type="GO" id="GO:0090050">
    <property type="term" value="P:positive regulation of cell migration involved in sprouting angiogenesis"/>
    <property type="evidence" value="ECO:0007669"/>
    <property type="project" value="TreeGrafter"/>
</dbReference>
<dbReference type="InParanoid" id="A0A4W3H1C7"/>
<dbReference type="InterPro" id="IPR043555">
    <property type="entry name" value="SRPX-like"/>
</dbReference>
<evidence type="ECO:0000256" key="2">
    <source>
        <dbReference type="ARBA" id="ARBA00004496"/>
    </source>
</evidence>
<dbReference type="InterPro" id="IPR035976">
    <property type="entry name" value="Sushi/SCR/CCP_sf"/>
</dbReference>
<reference evidence="19" key="5">
    <citation type="submission" date="2025-09" db="UniProtKB">
        <authorList>
            <consortium name="Ensembl"/>
        </authorList>
    </citation>
    <scope>IDENTIFICATION</scope>
</reference>
<dbReference type="GeneTree" id="ENSGT00940000159149"/>
<gene>
    <name evidence="19" type="primary">srpx2</name>
</gene>
<dbReference type="AlphaFoldDB" id="A0A4W3H1C7"/>
<organism evidence="19 20">
    <name type="scientific">Callorhinchus milii</name>
    <name type="common">Ghost shark</name>
    <dbReference type="NCBI Taxonomy" id="7868"/>
    <lineage>
        <taxon>Eukaryota</taxon>
        <taxon>Metazoa</taxon>
        <taxon>Chordata</taxon>
        <taxon>Craniata</taxon>
        <taxon>Vertebrata</taxon>
        <taxon>Chondrichthyes</taxon>
        <taxon>Holocephali</taxon>
        <taxon>Chimaeriformes</taxon>
        <taxon>Callorhinchidae</taxon>
        <taxon>Callorhinchus</taxon>
    </lineage>
</organism>
<keyword evidence="11" id="KW-0130">Cell adhesion</keyword>
<dbReference type="PROSITE" id="PS50923">
    <property type="entry name" value="SUSHI"/>
    <property type="match status" value="3"/>
</dbReference>
<dbReference type="GO" id="GO:0098609">
    <property type="term" value="P:cell-cell adhesion"/>
    <property type="evidence" value="ECO:0007669"/>
    <property type="project" value="TreeGrafter"/>
</dbReference>
<dbReference type="Pfam" id="PF13778">
    <property type="entry name" value="DUF4174"/>
    <property type="match status" value="1"/>
</dbReference>
<dbReference type="CDD" id="cd00033">
    <property type="entry name" value="CCP"/>
    <property type="match status" value="3"/>
</dbReference>
<evidence type="ECO:0000259" key="17">
    <source>
        <dbReference type="PROSITE" id="PS50825"/>
    </source>
</evidence>
<evidence type="ECO:0000256" key="4">
    <source>
        <dbReference type="ARBA" id="ARBA00014594"/>
    </source>
</evidence>
<keyword evidence="13 15" id="KW-1015">Disulfide bond</keyword>
<dbReference type="GO" id="GO:0001525">
    <property type="term" value="P:angiogenesis"/>
    <property type="evidence" value="ECO:0007669"/>
    <property type="project" value="UniProtKB-KW"/>
</dbReference>
<dbReference type="SUPFAM" id="SSF57535">
    <property type="entry name" value="Complement control module/SCR domain"/>
    <property type="match status" value="3"/>
</dbReference>
<keyword evidence="12" id="KW-0770">Synapse</keyword>
<dbReference type="KEGG" id="cmk:103177455"/>
<sequence>MLRNLLLFLSVSVRMAAVNGYGYRYGYGYGYEGSGYSYPESRDTDYSVQYTGSAYHVDYREPRWCNHLRVEDGYVDCRSPRGPNYRSTLGTRCAILCDRGYRLLGRGHVQCLVSRRWSGFSRCKQVRCHMLPAFPYGTYICSKGSAMDSRCEYICEQGYQLEGDRTRVCLQTGQWSGTEPFCVDHEPPRIKCPGSRVKVAEPGKMMTRVYWDPPRIKDPADKHSIKLILKGLRSGSEFAEGEHLIRYVAYDRERNKASCKFTIRVHVKRCPTLKPLLHGYITCTSDGNNYGATCSYLCDGGYERQGVPKRVCLFNRSWSGVRPSCVSIQINTEVTSATALLDQFYEKQRLLIISSPSPSDVYYRLQINMLQQATCGLDLRHIILIELVGSPPRVVGRLNDQELSSDVIDQLRQVHYLSSMYFNMVLIDKYGIDRERYIQPASSGELFSFVDEYLLHKEERALQQQKTEQCD</sequence>
<feature type="domain" description="Sushi" evidence="18">
    <location>
        <begin position="75"/>
        <end position="125"/>
    </location>
</feature>
<keyword evidence="7" id="KW-0037">Angiogenesis</keyword>
<dbReference type="Ensembl" id="ENSCMIT00000009802.1">
    <property type="protein sequence ID" value="ENSCMIP00000009541.1"/>
    <property type="gene ID" value="ENSCMIG00000005060.1"/>
</dbReference>
<evidence type="ECO:0000256" key="3">
    <source>
        <dbReference type="ARBA" id="ARBA00004613"/>
    </source>
</evidence>
<feature type="domain" description="Sushi" evidence="18">
    <location>
        <begin position="126"/>
        <end position="184"/>
    </location>
</feature>
<dbReference type="Gene3D" id="2.10.70.10">
    <property type="entry name" value="Complement Module, domain 1"/>
    <property type="match status" value="3"/>
</dbReference>
<feature type="disulfide bond" evidence="15">
    <location>
        <begin position="155"/>
        <end position="182"/>
    </location>
</feature>
<evidence type="ECO:0000256" key="10">
    <source>
        <dbReference type="ARBA" id="ARBA00022737"/>
    </source>
</evidence>
<dbReference type="CTD" id="27286"/>
<feature type="disulfide bond" evidence="15">
    <location>
        <begin position="298"/>
        <end position="325"/>
    </location>
</feature>
<dbReference type="InterPro" id="IPR003410">
    <property type="entry name" value="HYR_dom"/>
</dbReference>
<protein>
    <recommendedName>
        <fullName evidence="4">Sushi repeat-containing protein SRPX2</fullName>
    </recommendedName>
</protein>
<evidence type="ECO:0000256" key="1">
    <source>
        <dbReference type="ARBA" id="ARBA00004241"/>
    </source>
</evidence>
<proteinExistence type="predicted"/>
<dbReference type="FunFam" id="2.10.70.10:FF:000024">
    <property type="entry name" value="Sushi repeat-containing protein SRPX"/>
    <property type="match status" value="1"/>
</dbReference>
<dbReference type="Pfam" id="PF00084">
    <property type="entry name" value="Sushi"/>
    <property type="match status" value="3"/>
</dbReference>
<name>A0A4W3H1C7_CALMI</name>
<keyword evidence="5" id="KW-0963">Cytoplasm</keyword>
<feature type="chain" id="PRO_5021245188" description="Sushi repeat-containing protein SRPX2" evidence="16">
    <location>
        <begin position="21"/>
        <end position="471"/>
    </location>
</feature>
<evidence type="ECO:0000256" key="9">
    <source>
        <dbReference type="ARBA" id="ARBA00022729"/>
    </source>
</evidence>
<evidence type="ECO:0000256" key="6">
    <source>
        <dbReference type="ARBA" id="ARBA00022525"/>
    </source>
</evidence>
<keyword evidence="8 15" id="KW-0768">Sushi</keyword>
<dbReference type="PROSITE" id="PS50825">
    <property type="entry name" value="HYR"/>
    <property type="match status" value="1"/>
</dbReference>
<dbReference type="PANTHER" id="PTHR46343">
    <property type="entry name" value="HYR DOMAIN-CONTAINING PROTEIN"/>
    <property type="match status" value="1"/>
</dbReference>
<evidence type="ECO:0000256" key="15">
    <source>
        <dbReference type="PROSITE-ProRule" id="PRU00302"/>
    </source>
</evidence>
<evidence type="ECO:0000256" key="5">
    <source>
        <dbReference type="ARBA" id="ARBA00022490"/>
    </source>
</evidence>
<dbReference type="GO" id="GO:0005576">
    <property type="term" value="C:extracellular region"/>
    <property type="evidence" value="ECO:0007669"/>
    <property type="project" value="UniProtKB-SubCell"/>
</dbReference>
<reference evidence="19" key="4">
    <citation type="submission" date="2025-08" db="UniProtKB">
        <authorList>
            <consortium name="Ensembl"/>
        </authorList>
    </citation>
    <scope>IDENTIFICATION</scope>
</reference>
<evidence type="ECO:0000256" key="11">
    <source>
        <dbReference type="ARBA" id="ARBA00022889"/>
    </source>
</evidence>
<reference evidence="20" key="1">
    <citation type="journal article" date="2006" name="Science">
        <title>Ancient noncoding elements conserved in the human genome.</title>
        <authorList>
            <person name="Venkatesh B."/>
            <person name="Kirkness E.F."/>
            <person name="Loh Y.H."/>
            <person name="Halpern A.L."/>
            <person name="Lee A.P."/>
            <person name="Johnson J."/>
            <person name="Dandona N."/>
            <person name="Viswanathan L.D."/>
            <person name="Tay A."/>
            <person name="Venter J.C."/>
            <person name="Strausberg R.L."/>
            <person name="Brenner S."/>
        </authorList>
    </citation>
    <scope>NUCLEOTIDE SEQUENCE [LARGE SCALE GENOMIC DNA]</scope>
</reference>
<dbReference type="Proteomes" id="UP000314986">
    <property type="component" value="Unassembled WGS sequence"/>
</dbReference>
<evidence type="ECO:0000256" key="8">
    <source>
        <dbReference type="ARBA" id="ARBA00022659"/>
    </source>
</evidence>
<accession>A0A4W3H1C7</accession>
<keyword evidence="9 16" id="KW-0732">Signal</keyword>
<evidence type="ECO:0000313" key="20">
    <source>
        <dbReference type="Proteomes" id="UP000314986"/>
    </source>
</evidence>
<evidence type="ECO:0000313" key="19">
    <source>
        <dbReference type="Ensembl" id="ENSCMIP00000009541.1"/>
    </source>
</evidence>
<feature type="domain" description="Sushi" evidence="18">
    <location>
        <begin position="268"/>
        <end position="327"/>
    </location>
</feature>
<dbReference type="GO" id="GO:0005737">
    <property type="term" value="C:cytoplasm"/>
    <property type="evidence" value="ECO:0007669"/>
    <property type="project" value="UniProtKB-SubCell"/>
</dbReference>
<comment type="caution">
    <text evidence="15">Lacks conserved residue(s) required for the propagation of feature annotation.</text>
</comment>
<dbReference type="InterPro" id="IPR000436">
    <property type="entry name" value="Sushi_SCR_CCP_dom"/>
</dbReference>
<dbReference type="GeneID" id="103177455"/>
<dbReference type="GO" id="GO:0045202">
    <property type="term" value="C:synapse"/>
    <property type="evidence" value="ECO:0007669"/>
    <property type="project" value="UniProtKB-SubCell"/>
</dbReference>
<evidence type="ECO:0000256" key="7">
    <source>
        <dbReference type="ARBA" id="ARBA00022657"/>
    </source>
</evidence>
<dbReference type="SMART" id="SM00032">
    <property type="entry name" value="CCP"/>
    <property type="match status" value="3"/>
</dbReference>
<dbReference type="GO" id="GO:0051965">
    <property type="term" value="P:positive regulation of synapse assembly"/>
    <property type="evidence" value="ECO:0007669"/>
    <property type="project" value="TreeGrafter"/>
</dbReference>
<dbReference type="PANTHER" id="PTHR46343:SF3">
    <property type="entry name" value="SUSHI REPEAT-CONTAINING PROTEIN SRPX2"/>
    <property type="match status" value="1"/>
</dbReference>
<keyword evidence="10" id="KW-0677">Repeat</keyword>
<keyword evidence="6" id="KW-0964">Secreted</keyword>
<reference evidence="20" key="3">
    <citation type="journal article" date="2014" name="Nature">
        <title>Elephant shark genome provides unique insights into gnathostome evolution.</title>
        <authorList>
            <consortium name="International Elephant Shark Genome Sequencing Consortium"/>
            <person name="Venkatesh B."/>
            <person name="Lee A.P."/>
            <person name="Ravi V."/>
            <person name="Maurya A.K."/>
            <person name="Lian M.M."/>
            <person name="Swann J.B."/>
            <person name="Ohta Y."/>
            <person name="Flajnik M.F."/>
            <person name="Sutoh Y."/>
            <person name="Kasahara M."/>
            <person name="Hoon S."/>
            <person name="Gangu V."/>
            <person name="Roy S.W."/>
            <person name="Irimia M."/>
            <person name="Korzh V."/>
            <person name="Kondrychyn I."/>
            <person name="Lim Z.W."/>
            <person name="Tay B.H."/>
            <person name="Tohari S."/>
            <person name="Kong K.W."/>
            <person name="Ho S."/>
            <person name="Lorente-Galdos B."/>
            <person name="Quilez J."/>
            <person name="Marques-Bonet T."/>
            <person name="Raney B.J."/>
            <person name="Ingham P.W."/>
            <person name="Tay A."/>
            <person name="Hillier L.W."/>
            <person name="Minx P."/>
            <person name="Boehm T."/>
            <person name="Wilson R.K."/>
            <person name="Brenner S."/>
            <person name="Warren W.C."/>
        </authorList>
    </citation>
    <scope>NUCLEOTIDE SEQUENCE [LARGE SCALE GENOMIC DNA]</scope>
</reference>
<evidence type="ECO:0000259" key="18">
    <source>
        <dbReference type="PROSITE" id="PS50923"/>
    </source>
</evidence>
<dbReference type="OMA" id="EQRDMCE"/>
<evidence type="ECO:0000256" key="16">
    <source>
        <dbReference type="SAM" id="SignalP"/>
    </source>
</evidence>
<evidence type="ECO:0000256" key="14">
    <source>
        <dbReference type="ARBA" id="ARBA00034103"/>
    </source>
</evidence>
<dbReference type="Pfam" id="PF02494">
    <property type="entry name" value="HYR"/>
    <property type="match status" value="1"/>
</dbReference>
<reference evidence="20" key="2">
    <citation type="journal article" date="2007" name="PLoS Biol.">
        <title>Survey sequencing and comparative analysis of the elephant shark (Callorhinchus milii) genome.</title>
        <authorList>
            <person name="Venkatesh B."/>
            <person name="Kirkness E.F."/>
            <person name="Loh Y.H."/>
            <person name="Halpern A.L."/>
            <person name="Lee A.P."/>
            <person name="Johnson J."/>
            <person name="Dandona N."/>
            <person name="Viswanathan L.D."/>
            <person name="Tay A."/>
            <person name="Venter J.C."/>
            <person name="Strausberg R.L."/>
            <person name="Brenner S."/>
        </authorList>
    </citation>
    <scope>NUCLEOTIDE SEQUENCE [LARGE SCALE GENOMIC DNA]</scope>
</reference>
<dbReference type="GO" id="GO:0005102">
    <property type="term" value="F:signaling receptor binding"/>
    <property type="evidence" value="ECO:0007669"/>
    <property type="project" value="TreeGrafter"/>
</dbReference>
<keyword evidence="20" id="KW-1185">Reference proteome</keyword>
<evidence type="ECO:0000256" key="12">
    <source>
        <dbReference type="ARBA" id="ARBA00023018"/>
    </source>
</evidence>
<evidence type="ECO:0000256" key="13">
    <source>
        <dbReference type="ARBA" id="ARBA00023157"/>
    </source>
</evidence>
<dbReference type="GO" id="GO:0009986">
    <property type="term" value="C:cell surface"/>
    <property type="evidence" value="ECO:0007669"/>
    <property type="project" value="UniProtKB-SubCell"/>
</dbReference>